<dbReference type="EMBL" id="BAOS01000011">
    <property type="protein sequence ID" value="GAX60413.1"/>
    <property type="molecule type" value="Genomic_DNA"/>
</dbReference>
<dbReference type="InterPro" id="IPR050445">
    <property type="entry name" value="Bact_polysacc_biosynth/exp"/>
</dbReference>
<protein>
    <recommendedName>
        <fullName evidence="2">non-specific protein-tyrosine kinase</fullName>
        <ecNumber evidence="2">2.7.10.2</ecNumber>
    </recommendedName>
</protein>
<dbReference type="GO" id="GO:0004715">
    <property type="term" value="F:non-membrane spanning protein tyrosine kinase activity"/>
    <property type="evidence" value="ECO:0007669"/>
    <property type="project" value="UniProtKB-EC"/>
</dbReference>
<evidence type="ECO:0000256" key="4">
    <source>
        <dbReference type="ARBA" id="ARBA00022741"/>
    </source>
</evidence>
<dbReference type="InterPro" id="IPR025669">
    <property type="entry name" value="AAA_dom"/>
</dbReference>
<keyword evidence="3" id="KW-0808">Transferase</keyword>
<organism evidence="10 11">
    <name type="scientific">Candidatus Scalindua japonica</name>
    <dbReference type="NCBI Taxonomy" id="1284222"/>
    <lineage>
        <taxon>Bacteria</taxon>
        <taxon>Pseudomonadati</taxon>
        <taxon>Planctomycetota</taxon>
        <taxon>Candidatus Brocadiia</taxon>
        <taxon>Candidatus Brocadiales</taxon>
        <taxon>Candidatus Scalinduaceae</taxon>
        <taxon>Candidatus Scalindua</taxon>
    </lineage>
</organism>
<evidence type="ECO:0000313" key="10">
    <source>
        <dbReference type="EMBL" id="GAX60413.1"/>
    </source>
</evidence>
<evidence type="ECO:0000256" key="6">
    <source>
        <dbReference type="ARBA" id="ARBA00022840"/>
    </source>
</evidence>
<accession>A0A286TWZ5</accession>
<keyword evidence="7" id="KW-0829">Tyrosine-protein kinase</keyword>
<comment type="similarity">
    <text evidence="1">Belongs to the CpsD/CapB family.</text>
</comment>
<keyword evidence="11" id="KW-1185">Reference proteome</keyword>
<dbReference type="Proteomes" id="UP000218542">
    <property type="component" value="Unassembled WGS sequence"/>
</dbReference>
<reference evidence="11" key="1">
    <citation type="journal article" date="2017" name="Environ. Microbiol. Rep.">
        <title>Genetic Diversity of Marine Anaerobic Ammonium-Oxidizing Bacteria as Revealed by Genomic and Proteomic Analyses of 'Candidatus Scalindua japonica'.</title>
        <authorList>
            <person name="Oshiki M."/>
            <person name="Mizuto K."/>
            <person name="Kimura Z."/>
            <person name="Kindaichi T."/>
            <person name="Satoh H."/>
            <person name="Okabe S."/>
        </authorList>
    </citation>
    <scope>NUCLEOTIDE SEQUENCE [LARGE SCALE GENOMIC DNA]</scope>
    <source>
        <strain evidence="11">husup-a2</strain>
    </source>
</reference>
<comment type="catalytic activity">
    <reaction evidence="8">
        <text>L-tyrosyl-[protein] + ATP = O-phospho-L-tyrosyl-[protein] + ADP + H(+)</text>
        <dbReference type="Rhea" id="RHEA:10596"/>
        <dbReference type="Rhea" id="RHEA-COMP:10136"/>
        <dbReference type="Rhea" id="RHEA-COMP:20101"/>
        <dbReference type="ChEBI" id="CHEBI:15378"/>
        <dbReference type="ChEBI" id="CHEBI:30616"/>
        <dbReference type="ChEBI" id="CHEBI:46858"/>
        <dbReference type="ChEBI" id="CHEBI:61978"/>
        <dbReference type="ChEBI" id="CHEBI:456216"/>
        <dbReference type="EC" id="2.7.10.2"/>
    </reaction>
</comment>
<dbReference type="Pfam" id="PF13614">
    <property type="entry name" value="AAA_31"/>
    <property type="match status" value="1"/>
</dbReference>
<gene>
    <name evidence="10" type="ORF">SCALIN_C11_0024</name>
</gene>
<dbReference type="Gene3D" id="3.40.50.300">
    <property type="entry name" value="P-loop containing nucleotide triphosphate hydrolases"/>
    <property type="match status" value="1"/>
</dbReference>
<comment type="caution">
    <text evidence="10">The sequence shown here is derived from an EMBL/GenBank/DDBJ whole genome shotgun (WGS) entry which is preliminary data.</text>
</comment>
<keyword evidence="4" id="KW-0547">Nucleotide-binding</keyword>
<dbReference type="PANTHER" id="PTHR32309">
    <property type="entry name" value="TYROSINE-PROTEIN KINASE"/>
    <property type="match status" value="1"/>
</dbReference>
<evidence type="ECO:0000256" key="1">
    <source>
        <dbReference type="ARBA" id="ARBA00007316"/>
    </source>
</evidence>
<feature type="domain" description="AAA" evidence="9">
    <location>
        <begin position="55"/>
        <end position="162"/>
    </location>
</feature>
<dbReference type="InterPro" id="IPR005702">
    <property type="entry name" value="Wzc-like_C"/>
</dbReference>
<keyword evidence="6" id="KW-0067">ATP-binding</keyword>
<dbReference type="AlphaFoldDB" id="A0A286TWZ5"/>
<proteinExistence type="inferred from homology"/>
<dbReference type="PANTHER" id="PTHR32309:SF13">
    <property type="entry name" value="FERRIC ENTEROBACTIN TRANSPORT PROTEIN FEPE"/>
    <property type="match status" value="1"/>
</dbReference>
<name>A0A286TWZ5_9BACT</name>
<evidence type="ECO:0000259" key="9">
    <source>
        <dbReference type="Pfam" id="PF13614"/>
    </source>
</evidence>
<dbReference type="OrthoDB" id="9794577at2"/>
<dbReference type="RefSeq" id="WP_096893770.1">
    <property type="nucleotide sequence ID" value="NZ_BAOS01000011.1"/>
</dbReference>
<dbReference type="NCBIfam" id="TIGR01007">
    <property type="entry name" value="eps_fam"/>
    <property type="match status" value="1"/>
</dbReference>
<dbReference type="InterPro" id="IPR027417">
    <property type="entry name" value="P-loop_NTPase"/>
</dbReference>
<evidence type="ECO:0000256" key="3">
    <source>
        <dbReference type="ARBA" id="ARBA00022679"/>
    </source>
</evidence>
<dbReference type="GO" id="GO:0005886">
    <property type="term" value="C:plasma membrane"/>
    <property type="evidence" value="ECO:0007669"/>
    <property type="project" value="TreeGrafter"/>
</dbReference>
<keyword evidence="5" id="KW-0418">Kinase</keyword>
<dbReference type="SUPFAM" id="SSF52540">
    <property type="entry name" value="P-loop containing nucleoside triphosphate hydrolases"/>
    <property type="match status" value="1"/>
</dbReference>
<sequence length="223" mass="24891">MGVFNKVNIKDQYLAGRNTIANTSFSTLADNTCLNAIENGDDKVYLVTSASLYEGKTTVSINLALQIAKRGRKVLLIDANLRNPTIGDIFNLKGLPGFTQVICNGKLMTDLIVSEEKYNFDIMPSGKIDHEPFEVMTSPKLVENLELAKKLYDFVILDSPAVNIHMDSLHLCPVVDQIIFVILANYTEKNKVNIAKQRILNVEGKILGMVLNREKYSFLHNGK</sequence>
<evidence type="ECO:0000256" key="7">
    <source>
        <dbReference type="ARBA" id="ARBA00023137"/>
    </source>
</evidence>
<evidence type="ECO:0000256" key="8">
    <source>
        <dbReference type="ARBA" id="ARBA00051245"/>
    </source>
</evidence>
<dbReference type="GO" id="GO:0005524">
    <property type="term" value="F:ATP binding"/>
    <property type="evidence" value="ECO:0007669"/>
    <property type="project" value="UniProtKB-KW"/>
</dbReference>
<dbReference type="CDD" id="cd05387">
    <property type="entry name" value="BY-kinase"/>
    <property type="match status" value="1"/>
</dbReference>
<dbReference type="EC" id="2.7.10.2" evidence="2"/>
<evidence type="ECO:0000256" key="2">
    <source>
        <dbReference type="ARBA" id="ARBA00011903"/>
    </source>
</evidence>
<evidence type="ECO:0000313" key="11">
    <source>
        <dbReference type="Proteomes" id="UP000218542"/>
    </source>
</evidence>
<evidence type="ECO:0000256" key="5">
    <source>
        <dbReference type="ARBA" id="ARBA00022777"/>
    </source>
</evidence>